<dbReference type="EMBL" id="MIPY01000008">
    <property type="protein sequence ID" value="OES34404.1"/>
    <property type="molecule type" value="Genomic_DNA"/>
</dbReference>
<dbReference type="GO" id="GO:0043565">
    <property type="term" value="F:sequence-specific DNA binding"/>
    <property type="evidence" value="ECO:0007669"/>
    <property type="project" value="InterPro"/>
</dbReference>
<evidence type="ECO:0000313" key="8">
    <source>
        <dbReference type="Proteomes" id="UP000095392"/>
    </source>
</evidence>
<dbReference type="InterPro" id="IPR050204">
    <property type="entry name" value="AraC_XylS_family_regulators"/>
</dbReference>
<dbReference type="SUPFAM" id="SSF46689">
    <property type="entry name" value="Homeodomain-like"/>
    <property type="match status" value="2"/>
</dbReference>
<dbReference type="AlphaFoldDB" id="A0A126PXU7"/>
<evidence type="ECO:0000256" key="1">
    <source>
        <dbReference type="ARBA" id="ARBA00023015"/>
    </source>
</evidence>
<dbReference type="OrthoDB" id="5740883at2"/>
<evidence type="ECO:0000256" key="3">
    <source>
        <dbReference type="ARBA" id="ARBA00023163"/>
    </source>
</evidence>
<dbReference type="EMBL" id="CP014323">
    <property type="protein sequence ID" value="AMJ96999.1"/>
    <property type="molecule type" value="Genomic_DNA"/>
</dbReference>
<name>A0A126PXU7_ALTMA</name>
<organism evidence="5 7">
    <name type="scientific">Alteromonas macleodii</name>
    <name type="common">Pseudoalteromonas macleodii</name>
    <dbReference type="NCBI Taxonomy" id="28108"/>
    <lineage>
        <taxon>Bacteria</taxon>
        <taxon>Pseudomonadati</taxon>
        <taxon>Pseudomonadota</taxon>
        <taxon>Gammaproteobacteria</taxon>
        <taxon>Alteromonadales</taxon>
        <taxon>Alteromonadaceae</taxon>
        <taxon>Alteromonas/Salinimonas group</taxon>
        <taxon>Alteromonas</taxon>
    </lineage>
</organism>
<evidence type="ECO:0000313" key="6">
    <source>
        <dbReference type="EMBL" id="OES34404.1"/>
    </source>
</evidence>
<dbReference type="InterPro" id="IPR011051">
    <property type="entry name" value="RmlC_Cupin_sf"/>
</dbReference>
<dbReference type="Proteomes" id="UP000063991">
    <property type="component" value="Chromosome"/>
</dbReference>
<keyword evidence="3" id="KW-0804">Transcription</keyword>
<evidence type="ECO:0000313" key="7">
    <source>
        <dbReference type="Proteomes" id="UP000063991"/>
    </source>
</evidence>
<dbReference type="SUPFAM" id="SSF51182">
    <property type="entry name" value="RmlC-like cupins"/>
    <property type="match status" value="1"/>
</dbReference>
<dbReference type="Pfam" id="PF12833">
    <property type="entry name" value="HTH_18"/>
    <property type="match status" value="1"/>
</dbReference>
<reference evidence="6 8" key="2">
    <citation type="submission" date="2016-09" db="EMBL/GenBank/DDBJ databases">
        <title>Draft Genome Sequence of four Alteromonas macleodii strains isolated from copper coupons and grown long-term at elevated copper levels.</title>
        <authorList>
            <person name="Cusick K."/>
            <person name="Dale J."/>
            <person name="Little B."/>
            <person name="Biffinger J."/>
        </authorList>
    </citation>
    <scope>NUCLEOTIDE SEQUENCE [LARGE SCALE GENOMIC DNA]</scope>
    <source>
        <strain evidence="6 8">KCP01</strain>
    </source>
</reference>
<evidence type="ECO:0000259" key="4">
    <source>
        <dbReference type="PROSITE" id="PS01124"/>
    </source>
</evidence>
<dbReference type="PATRIC" id="fig|28108.53.peg.368"/>
<dbReference type="InterPro" id="IPR009057">
    <property type="entry name" value="Homeodomain-like_sf"/>
</dbReference>
<dbReference type="RefSeq" id="WP_014975463.1">
    <property type="nucleotide sequence ID" value="NZ_CP012202.1"/>
</dbReference>
<dbReference type="Gene3D" id="1.10.10.60">
    <property type="entry name" value="Homeodomain-like"/>
    <property type="match status" value="2"/>
</dbReference>
<protein>
    <submittedName>
        <fullName evidence="5">AraC family transcriptional regulator</fullName>
    </submittedName>
    <submittedName>
        <fullName evidence="6">Helix-turn-helix domain protein</fullName>
    </submittedName>
</protein>
<dbReference type="STRING" id="28108.ACZ81_01815"/>
<dbReference type="PROSITE" id="PS00041">
    <property type="entry name" value="HTH_ARAC_FAMILY_1"/>
    <property type="match status" value="1"/>
</dbReference>
<dbReference type="InterPro" id="IPR018062">
    <property type="entry name" value="HTH_AraC-typ_CS"/>
</dbReference>
<gene>
    <name evidence="5" type="ORF">AVL55_01730</name>
    <name evidence="6" type="ORF">BFV95_0360</name>
</gene>
<keyword evidence="2" id="KW-0238">DNA-binding</keyword>
<evidence type="ECO:0000256" key="2">
    <source>
        <dbReference type="ARBA" id="ARBA00023125"/>
    </source>
</evidence>
<dbReference type="GO" id="GO:0003700">
    <property type="term" value="F:DNA-binding transcription factor activity"/>
    <property type="evidence" value="ECO:0007669"/>
    <property type="project" value="InterPro"/>
</dbReference>
<dbReference type="InterPro" id="IPR018060">
    <property type="entry name" value="HTH_AraC"/>
</dbReference>
<keyword evidence="8" id="KW-1185">Reference proteome</keyword>
<dbReference type="PROSITE" id="PS01124">
    <property type="entry name" value="HTH_ARAC_FAMILY_2"/>
    <property type="match status" value="1"/>
</dbReference>
<dbReference type="PANTHER" id="PTHR46796">
    <property type="entry name" value="HTH-TYPE TRANSCRIPTIONAL ACTIVATOR RHAS-RELATED"/>
    <property type="match status" value="1"/>
</dbReference>
<reference evidence="5 7" key="1">
    <citation type="submission" date="2015-12" db="EMBL/GenBank/DDBJ databases">
        <authorList>
            <person name="Shamseldin A."/>
            <person name="Moawad H."/>
            <person name="Abd El-Rahim W.M."/>
            <person name="Sadowsky M.J."/>
        </authorList>
    </citation>
    <scope>NUCLEOTIDE SEQUENCE [LARGE SCALE GENOMIC DNA]</scope>
    <source>
        <strain evidence="5 7">D7</strain>
    </source>
</reference>
<accession>A0A126PXU7</accession>
<proteinExistence type="predicted"/>
<evidence type="ECO:0000313" key="5">
    <source>
        <dbReference type="EMBL" id="AMJ96999.1"/>
    </source>
</evidence>
<feature type="domain" description="HTH araC/xylS-type" evidence="4">
    <location>
        <begin position="141"/>
        <end position="239"/>
    </location>
</feature>
<sequence length="239" mass="27156">MTDSPIPSLSVRSYTKQTCRHKHNYFQLVLPINGHILIEIDNFSGRVGVGEGVCIAPNEVHYFSANELSKFIVADLEYVPVNLNDRLHPIFQVTSALQAFLSFVEIQISQFADQGHEEILALFLTLLETSLKGCSMDKRMTPVLSHIHRDLARGFTQVELARIACMGTTQFKTRFKEATGHSLRDYLVKVRMEKAKALLRNTDTPMLGIAQLTGYEDVAAFSRRFKAYFGRPPKFFKRK</sequence>
<dbReference type="Proteomes" id="UP000095392">
    <property type="component" value="Unassembled WGS sequence"/>
</dbReference>
<dbReference type="GeneID" id="56265540"/>
<keyword evidence="1" id="KW-0805">Transcription regulation</keyword>
<dbReference type="SMART" id="SM00342">
    <property type="entry name" value="HTH_ARAC"/>
    <property type="match status" value="1"/>
</dbReference>